<dbReference type="EMBL" id="CP003004">
    <property type="protein sequence ID" value="AEO57671.1"/>
    <property type="molecule type" value="Genomic_DNA"/>
</dbReference>
<dbReference type="VEuPathDB" id="FungiDB:MYCTH_2126672"/>
<dbReference type="GO" id="GO:0008270">
    <property type="term" value="F:zinc ion binding"/>
    <property type="evidence" value="ECO:0007669"/>
    <property type="project" value="InterPro"/>
</dbReference>
<accession>G2QE88</accession>
<gene>
    <name evidence="1" type="ORF">MYCTH_2126672</name>
</gene>
<name>G2QE88_THET4</name>
<dbReference type="GO" id="GO:0006351">
    <property type="term" value="P:DNA-templated transcription"/>
    <property type="evidence" value="ECO:0007669"/>
    <property type="project" value="InterPro"/>
</dbReference>
<dbReference type="STRING" id="573729.G2QE88"/>
<dbReference type="Proteomes" id="UP000007322">
    <property type="component" value="Chromosome 3"/>
</dbReference>
<dbReference type="AlphaFoldDB" id="G2QE88"/>
<organism evidence="1 2">
    <name type="scientific">Thermothelomyces thermophilus (strain ATCC 42464 / BCRC 31852 / DSM 1799)</name>
    <name type="common">Sporotrichum thermophile</name>
    <dbReference type="NCBI Taxonomy" id="573729"/>
    <lineage>
        <taxon>Eukaryota</taxon>
        <taxon>Fungi</taxon>
        <taxon>Dikarya</taxon>
        <taxon>Ascomycota</taxon>
        <taxon>Pezizomycotina</taxon>
        <taxon>Sordariomycetes</taxon>
        <taxon>Sordariomycetidae</taxon>
        <taxon>Sordariales</taxon>
        <taxon>Chaetomiaceae</taxon>
        <taxon>Thermothelomyces</taxon>
    </lineage>
</organism>
<dbReference type="CDD" id="cd12148">
    <property type="entry name" value="fungal_TF_MHR"/>
    <property type="match status" value="1"/>
</dbReference>
<keyword evidence="2" id="KW-1185">Reference proteome</keyword>
<evidence type="ECO:0000313" key="1">
    <source>
        <dbReference type="EMBL" id="AEO57671.1"/>
    </source>
</evidence>
<dbReference type="GO" id="GO:0003677">
    <property type="term" value="F:DNA binding"/>
    <property type="evidence" value="ECO:0007669"/>
    <property type="project" value="InterPro"/>
</dbReference>
<dbReference type="InParanoid" id="G2QE88"/>
<dbReference type="GeneID" id="11507542"/>
<sequence length="293" mass="33020">MAPQQGLTGMEGVRNVLLYRVEMDGDPIPTIPDRFTQALPVKLPASRPKYSIDDTRYHHVGIPVLLHEAGARVLDSAQYNVKRPDIEGEEEASALPVVFGVPYESGGFLPYWALRCLHMAPAIWQYHDPAGYETSVQRIVEQMPSECISFTSGQASKQASKHLHKRGTNFNLNPIEIEQRKRAFRIAYMLDKDLCLRSGRPPAQDDNFRPNIMSFLEIWAAVYDTVSVRPNIISFLEIWAAVCDTVSGIAAIISLIPLARPSFARLRAYFRREPVPAQTQQEPEPAYINQTSR</sequence>
<dbReference type="eggNOG" id="ENOG502R6NP">
    <property type="taxonomic scope" value="Eukaryota"/>
</dbReference>
<dbReference type="RefSeq" id="XP_003662916.1">
    <property type="nucleotide sequence ID" value="XM_003662868.1"/>
</dbReference>
<evidence type="ECO:0000313" key="2">
    <source>
        <dbReference type="Proteomes" id="UP000007322"/>
    </source>
</evidence>
<dbReference type="OrthoDB" id="426718at2759"/>
<protein>
    <submittedName>
        <fullName evidence="1">Uncharacterized protein</fullName>
    </submittedName>
</protein>
<dbReference type="HOGENOM" id="CLU_950557_0_0_1"/>
<reference evidence="1 2" key="1">
    <citation type="journal article" date="2011" name="Nat. Biotechnol.">
        <title>Comparative genomic analysis of the thermophilic biomass-degrading fungi Myceliophthora thermophila and Thielavia terrestris.</title>
        <authorList>
            <person name="Berka R.M."/>
            <person name="Grigoriev I.V."/>
            <person name="Otillar R."/>
            <person name="Salamov A."/>
            <person name="Grimwood J."/>
            <person name="Reid I."/>
            <person name="Ishmael N."/>
            <person name="John T."/>
            <person name="Darmond C."/>
            <person name="Moisan M.-C."/>
            <person name="Henrissat B."/>
            <person name="Coutinho P.M."/>
            <person name="Lombard V."/>
            <person name="Natvig D.O."/>
            <person name="Lindquist E."/>
            <person name="Schmutz J."/>
            <person name="Lucas S."/>
            <person name="Harris P."/>
            <person name="Powlowski J."/>
            <person name="Bellemare A."/>
            <person name="Taylor D."/>
            <person name="Butler G."/>
            <person name="de Vries R.P."/>
            <person name="Allijn I.E."/>
            <person name="van den Brink J."/>
            <person name="Ushinsky S."/>
            <person name="Storms R."/>
            <person name="Powell A.J."/>
            <person name="Paulsen I.T."/>
            <person name="Elbourne L.D.H."/>
            <person name="Baker S.E."/>
            <person name="Magnuson J."/>
            <person name="LaBoissiere S."/>
            <person name="Clutterbuck A.J."/>
            <person name="Martinez D."/>
            <person name="Wogulis M."/>
            <person name="de Leon A.L."/>
            <person name="Rey M.W."/>
            <person name="Tsang A."/>
        </authorList>
    </citation>
    <scope>NUCLEOTIDE SEQUENCE [LARGE SCALE GENOMIC DNA]</scope>
    <source>
        <strain evidence="2">ATCC 42464 / BCRC 31852 / DSM 1799</strain>
    </source>
</reference>
<dbReference type="KEGG" id="mtm:MYCTH_2126672"/>
<proteinExistence type="predicted"/>